<dbReference type="Proteomes" id="UP001148662">
    <property type="component" value="Unassembled WGS sequence"/>
</dbReference>
<organism evidence="1 2">
    <name type="scientific">Phlebia brevispora</name>
    <dbReference type="NCBI Taxonomy" id="194682"/>
    <lineage>
        <taxon>Eukaryota</taxon>
        <taxon>Fungi</taxon>
        <taxon>Dikarya</taxon>
        <taxon>Basidiomycota</taxon>
        <taxon>Agaricomycotina</taxon>
        <taxon>Agaricomycetes</taxon>
        <taxon>Polyporales</taxon>
        <taxon>Meruliaceae</taxon>
        <taxon>Phlebia</taxon>
    </lineage>
</organism>
<evidence type="ECO:0000313" key="2">
    <source>
        <dbReference type="Proteomes" id="UP001148662"/>
    </source>
</evidence>
<proteinExistence type="predicted"/>
<dbReference type="EMBL" id="JANHOG010000094">
    <property type="protein sequence ID" value="KAJ3558357.1"/>
    <property type="molecule type" value="Genomic_DNA"/>
</dbReference>
<reference evidence="1" key="1">
    <citation type="submission" date="2022-07" db="EMBL/GenBank/DDBJ databases">
        <title>Genome Sequence of Phlebia brevispora.</title>
        <authorList>
            <person name="Buettner E."/>
        </authorList>
    </citation>
    <scope>NUCLEOTIDE SEQUENCE</scope>
    <source>
        <strain evidence="1">MPL23</strain>
    </source>
</reference>
<sequence>MIFAPRTNCGPLLFSKASSDVEDKNSEVVSRVIERLLESNRAATQDKTCYWTEFLNEEQRKFITEGQRKKVIYSDGEETDIEVPLQIKHETTNPVISSSSASQSCESLGIKGLLKELNEVLRTSYNEDHPGLLPHLEKCIDSRYDFGTAFGRLRPYWFDDFTQLQNILDARALEDKQQRERALDKEHNLITEPHIEPRRVWDLYSNRVLPISVTPVASPHGRPANARLWAISHSWVAKELRHSVGTPINGYEWRASIPKDTTLDRVRIELLNLGAEYAWLDVLCLRQEDRLVDEVVREEEWKLDVPTIGSVYRRRARIVTYFEGLGRPFRFGDVSSQTHWLNRAWTLQEASSRTLLGGLTSSSPLSPFLSGEQEYSANQLKKLLTYGDGDDASGSFSDLQLDNRSKQFYADLGANWRQFAADFTQSVSGASVCTDSEDIFPNLRVMLNRQASHEVDKIVGLAYILKCRRLPAYSRGKDDEDAHEKAWSHLIEIMRQMYQIQLAFDYPVPGDGIWTWRPTWRQLKSGLVTPLPYTRMRFREIVQGARVAEDGSYKLMAHLLSRCTIHTRQRDLVIEVLDQGIVAFSYTTEACHIHTIRDGGDYVLVAPKIERAFGHPMYWMVGTYASTRLKAIRKVSVLEHWMDHEIWNELGKRKLVTECEVTLV</sequence>
<comment type="caution">
    <text evidence="1">The sequence shown here is derived from an EMBL/GenBank/DDBJ whole genome shotgun (WGS) entry which is preliminary data.</text>
</comment>
<evidence type="ECO:0000313" key="1">
    <source>
        <dbReference type="EMBL" id="KAJ3558357.1"/>
    </source>
</evidence>
<keyword evidence="2" id="KW-1185">Reference proteome</keyword>
<protein>
    <submittedName>
        <fullName evidence="1">Uncharacterized protein</fullName>
    </submittedName>
</protein>
<accession>A0ACC1TCL0</accession>
<gene>
    <name evidence="1" type="ORF">NM688_g978</name>
</gene>
<name>A0ACC1TCL0_9APHY</name>